<sequence>MVKSAKLWKDINLQFRKLQDAENQHLSLVNCPGTPGGHKEDAPATGTLDGPACDQNFYTSGLQHKHWVLTLCTLFLTCEWIDRSVLSLSMESMKSEFQLSDMQTGMIASAALWVLPLVVMFMGRLADHVPRAKLLACGVLGWAVTTIATGSAQSFHAIVSIRMLAGLANCAGYPVAVSLLADFFHAGQLATAMGYFNAGMAIGGLLGMVIGGYMVVHAGWRWAFWVVGGPQVVLSVLLATTVREQPRAQLSRSWTEDIRQLLRLPTLLFMLLGGLLSGLMNGEQRFISALAKRNYRTDEQTVGLLLGGVLGSAGILAACVGGHFLDKALIKTGDSRMLLWCAVVGDFFYLVLGTCGLLAPSLGLLVTFLVGATFASSLMQGLDPTMQALARGRRATTQAMLELCWSVGMAAGPFLAGGISDLLRNGSCDQGCALTHSLLLVGGLGRVLRGACYIIASVSLLQDLETVDKDQPASEQDRAGDAAPAAPMLSDPTPARLAGQSSQPEGPPSGGPGGPPTSPGPWPATLGRAAGAPPSTEKAGAHQRRIQSDPLSDEGGGGIHGRASIERRTTTWSTAPTVSGAQAARARSR</sequence>
<evidence type="ECO:0000256" key="7">
    <source>
        <dbReference type="SAM" id="MobiDB-lite"/>
    </source>
</evidence>
<dbReference type="EMBL" id="CAUYUJ010014259">
    <property type="protein sequence ID" value="CAK0838962.1"/>
    <property type="molecule type" value="Genomic_DNA"/>
</dbReference>
<dbReference type="InterPro" id="IPR011701">
    <property type="entry name" value="MFS"/>
</dbReference>
<feature type="transmembrane region" description="Helical" evidence="8">
    <location>
        <begin position="302"/>
        <end position="325"/>
    </location>
</feature>
<keyword evidence="5 8" id="KW-0472">Membrane</keyword>
<comment type="caution">
    <text evidence="10">The sequence shown here is derived from an EMBL/GenBank/DDBJ whole genome shotgun (WGS) entry which is preliminary data.</text>
</comment>
<proteinExistence type="inferred from homology"/>
<dbReference type="InterPro" id="IPR036259">
    <property type="entry name" value="MFS_trans_sf"/>
</dbReference>
<organism evidence="10 11">
    <name type="scientific">Prorocentrum cordatum</name>
    <dbReference type="NCBI Taxonomy" id="2364126"/>
    <lineage>
        <taxon>Eukaryota</taxon>
        <taxon>Sar</taxon>
        <taxon>Alveolata</taxon>
        <taxon>Dinophyceae</taxon>
        <taxon>Prorocentrales</taxon>
        <taxon>Prorocentraceae</taxon>
        <taxon>Prorocentrum</taxon>
    </lineage>
</organism>
<dbReference type="Pfam" id="PF07690">
    <property type="entry name" value="MFS_1"/>
    <property type="match status" value="1"/>
</dbReference>
<dbReference type="SUPFAM" id="SSF103473">
    <property type="entry name" value="MFS general substrate transporter"/>
    <property type="match status" value="1"/>
</dbReference>
<reference evidence="10" key="1">
    <citation type="submission" date="2023-10" db="EMBL/GenBank/DDBJ databases">
        <authorList>
            <person name="Chen Y."/>
            <person name="Shah S."/>
            <person name="Dougan E. K."/>
            <person name="Thang M."/>
            <person name="Chan C."/>
        </authorList>
    </citation>
    <scope>NUCLEOTIDE SEQUENCE [LARGE SCALE GENOMIC DNA]</scope>
</reference>
<name>A0ABN9T1X6_9DINO</name>
<evidence type="ECO:0000313" key="10">
    <source>
        <dbReference type="EMBL" id="CAK0838962.1"/>
    </source>
</evidence>
<evidence type="ECO:0000256" key="1">
    <source>
        <dbReference type="ARBA" id="ARBA00004141"/>
    </source>
</evidence>
<evidence type="ECO:0000256" key="5">
    <source>
        <dbReference type="ARBA" id="ARBA00023136"/>
    </source>
</evidence>
<evidence type="ECO:0000313" key="11">
    <source>
        <dbReference type="Proteomes" id="UP001189429"/>
    </source>
</evidence>
<feature type="transmembrane region" description="Helical" evidence="8">
    <location>
        <begin position="102"/>
        <end position="122"/>
    </location>
</feature>
<feature type="transmembrane region" description="Helical" evidence="8">
    <location>
        <begin position="195"/>
        <end position="216"/>
    </location>
</feature>
<feature type="transmembrane region" description="Helical" evidence="8">
    <location>
        <begin position="161"/>
        <end position="183"/>
    </location>
</feature>
<feature type="transmembrane region" description="Helical" evidence="8">
    <location>
        <begin position="261"/>
        <end position="282"/>
    </location>
</feature>
<keyword evidence="3 8" id="KW-0812">Transmembrane</keyword>
<evidence type="ECO:0000259" key="9">
    <source>
        <dbReference type="PROSITE" id="PS50850"/>
    </source>
</evidence>
<evidence type="ECO:0000256" key="8">
    <source>
        <dbReference type="SAM" id="Phobius"/>
    </source>
</evidence>
<keyword evidence="11" id="KW-1185">Reference proteome</keyword>
<evidence type="ECO:0000256" key="6">
    <source>
        <dbReference type="ARBA" id="ARBA00024338"/>
    </source>
</evidence>
<keyword evidence="2" id="KW-0813">Transport</keyword>
<dbReference type="PANTHER" id="PTHR23505">
    <property type="entry name" value="SPINSTER"/>
    <property type="match status" value="1"/>
</dbReference>
<feature type="transmembrane region" description="Helical" evidence="8">
    <location>
        <begin position="337"/>
        <end position="359"/>
    </location>
</feature>
<dbReference type="PROSITE" id="PS50850">
    <property type="entry name" value="MFS"/>
    <property type="match status" value="1"/>
</dbReference>
<feature type="transmembrane region" description="Helical" evidence="8">
    <location>
        <begin position="134"/>
        <end position="155"/>
    </location>
</feature>
<dbReference type="InterPro" id="IPR044770">
    <property type="entry name" value="MFS_spinster-like"/>
</dbReference>
<dbReference type="PANTHER" id="PTHR23505:SF79">
    <property type="entry name" value="PROTEIN SPINSTER"/>
    <property type="match status" value="1"/>
</dbReference>
<dbReference type="Proteomes" id="UP001189429">
    <property type="component" value="Unassembled WGS sequence"/>
</dbReference>
<comment type="similarity">
    <text evidence="6">Belongs to the major facilitator superfamily. Spinster (TC 2.A.1.49) family.</text>
</comment>
<evidence type="ECO:0000256" key="4">
    <source>
        <dbReference type="ARBA" id="ARBA00022989"/>
    </source>
</evidence>
<accession>A0ABN9T1X6</accession>
<dbReference type="InterPro" id="IPR020846">
    <property type="entry name" value="MFS_dom"/>
</dbReference>
<evidence type="ECO:0000256" key="2">
    <source>
        <dbReference type="ARBA" id="ARBA00022448"/>
    </source>
</evidence>
<evidence type="ECO:0000256" key="3">
    <source>
        <dbReference type="ARBA" id="ARBA00022692"/>
    </source>
</evidence>
<feature type="region of interest" description="Disordered" evidence="7">
    <location>
        <begin position="468"/>
        <end position="589"/>
    </location>
</feature>
<feature type="domain" description="Major facilitator superfamily (MFS) profile" evidence="9">
    <location>
        <begin position="68"/>
        <end position="468"/>
    </location>
</feature>
<gene>
    <name evidence="10" type="ORF">PCOR1329_LOCUS34770</name>
</gene>
<protein>
    <recommendedName>
        <fullName evidence="9">Major facilitator superfamily (MFS) profile domain-containing protein</fullName>
    </recommendedName>
</protein>
<dbReference type="Gene3D" id="1.20.1250.20">
    <property type="entry name" value="MFS general substrate transporter like domains"/>
    <property type="match status" value="1"/>
</dbReference>
<feature type="compositionally biased region" description="Basic and acidic residues" evidence="7">
    <location>
        <begin position="468"/>
        <end position="480"/>
    </location>
</feature>
<feature type="transmembrane region" description="Helical" evidence="8">
    <location>
        <begin position="222"/>
        <end position="240"/>
    </location>
</feature>
<feature type="compositionally biased region" description="Pro residues" evidence="7">
    <location>
        <begin position="505"/>
        <end position="522"/>
    </location>
</feature>
<keyword evidence="4 8" id="KW-1133">Transmembrane helix</keyword>
<comment type="subcellular location">
    <subcellularLocation>
        <location evidence="1">Membrane</location>
        <topology evidence="1">Multi-pass membrane protein</topology>
    </subcellularLocation>
</comment>
<feature type="compositionally biased region" description="Polar residues" evidence="7">
    <location>
        <begin position="570"/>
        <end position="580"/>
    </location>
</feature>